<keyword evidence="2" id="KW-1185">Reference proteome</keyword>
<name>A0A376L6J7_ENTGA</name>
<accession>A0A376L6J7</accession>
<evidence type="ECO:0000313" key="1">
    <source>
        <dbReference type="EMBL" id="STF08779.1"/>
    </source>
</evidence>
<dbReference type="OrthoDB" id="3010369at2"/>
<reference evidence="1 2" key="1">
    <citation type="submission" date="2018-06" db="EMBL/GenBank/DDBJ databases">
        <authorList>
            <consortium name="Pathogen Informatics"/>
            <person name="Doyle S."/>
        </authorList>
    </citation>
    <scope>NUCLEOTIDE SEQUENCE [LARGE SCALE GENOMIC DNA]</scope>
    <source>
        <strain evidence="1 2">NCTC12360</strain>
    </source>
</reference>
<dbReference type="RefSeq" id="WP_071870202.1">
    <property type="nucleotide sequence ID" value="NZ_JBHULA010000064.1"/>
</dbReference>
<dbReference type="NCBIfam" id="NF041453">
    <property type="entry name" value="Bac51"/>
    <property type="match status" value="1"/>
</dbReference>
<evidence type="ECO:0000313" key="2">
    <source>
        <dbReference type="Proteomes" id="UP000254807"/>
    </source>
</evidence>
<organism evidence="1 2">
    <name type="scientific">Enterococcus gallinarum</name>
    <dbReference type="NCBI Taxonomy" id="1353"/>
    <lineage>
        <taxon>Bacteria</taxon>
        <taxon>Bacillati</taxon>
        <taxon>Bacillota</taxon>
        <taxon>Bacilli</taxon>
        <taxon>Lactobacillales</taxon>
        <taxon>Enterococcaceae</taxon>
        <taxon>Enterococcus</taxon>
    </lineage>
</organism>
<gene>
    <name evidence="1" type="ORF">NCTC12360_03775</name>
</gene>
<dbReference type="EMBL" id="UFYW01000002">
    <property type="protein sequence ID" value="STF08779.1"/>
    <property type="molecule type" value="Genomic_DNA"/>
</dbReference>
<proteinExistence type="predicted"/>
<sequence length="140" mass="15210">MKKKVFSVVTVLFLGILIGAAAFGPTPILGYVHVHAESVKIDGPAGYDTYRITSYVTPEKTKAMAKQNEELSTLSAIVNFLGLTDFNLGVAAMAFSSANDAMSIFVEAAKQNKGVELTYDAHFGQATSDTYYSNFKYVYK</sequence>
<protein>
    <submittedName>
        <fullName evidence="1">Uncharacterized protein</fullName>
    </submittedName>
</protein>
<dbReference type="InterPro" id="IPR048127">
    <property type="entry name" value="BacA"/>
</dbReference>
<dbReference type="Proteomes" id="UP000254807">
    <property type="component" value="Unassembled WGS sequence"/>
</dbReference>
<dbReference type="AlphaFoldDB" id="A0A376L6J7"/>